<dbReference type="EMBL" id="VFPH01000002">
    <property type="protein sequence ID" value="TQM36985.1"/>
    <property type="molecule type" value="Genomic_DNA"/>
</dbReference>
<dbReference type="SUPFAM" id="SSF51182">
    <property type="entry name" value="RmlC-like cupins"/>
    <property type="match status" value="1"/>
</dbReference>
<evidence type="ECO:0000313" key="1">
    <source>
        <dbReference type="EMBL" id="TQM36985.1"/>
    </source>
</evidence>
<proteinExistence type="predicted"/>
<protein>
    <submittedName>
        <fullName evidence="1">Uncharacterized protein</fullName>
    </submittedName>
</protein>
<gene>
    <name evidence="1" type="ORF">FB388_4182</name>
</gene>
<accession>A0A543FT24</accession>
<dbReference type="Proteomes" id="UP000319818">
    <property type="component" value="Unassembled WGS sequence"/>
</dbReference>
<dbReference type="InterPro" id="IPR011051">
    <property type="entry name" value="RmlC_Cupin_sf"/>
</dbReference>
<organism evidence="1 2">
    <name type="scientific">Pseudonocardia cypriaca</name>
    <dbReference type="NCBI Taxonomy" id="882449"/>
    <lineage>
        <taxon>Bacteria</taxon>
        <taxon>Bacillati</taxon>
        <taxon>Actinomycetota</taxon>
        <taxon>Actinomycetes</taxon>
        <taxon>Pseudonocardiales</taxon>
        <taxon>Pseudonocardiaceae</taxon>
        <taxon>Pseudonocardia</taxon>
    </lineage>
</organism>
<name>A0A543FT24_9PSEU</name>
<dbReference type="RefSeq" id="WP_142103873.1">
    <property type="nucleotide sequence ID" value="NZ_VFPH01000002.1"/>
</dbReference>
<keyword evidence="2" id="KW-1185">Reference proteome</keyword>
<dbReference type="AlphaFoldDB" id="A0A543FT24"/>
<reference evidence="1 2" key="1">
    <citation type="submission" date="2019-06" db="EMBL/GenBank/DDBJ databases">
        <title>Sequencing the genomes of 1000 actinobacteria strains.</title>
        <authorList>
            <person name="Klenk H.-P."/>
        </authorList>
    </citation>
    <scope>NUCLEOTIDE SEQUENCE [LARGE SCALE GENOMIC DNA]</scope>
    <source>
        <strain evidence="1 2">DSM 45511</strain>
    </source>
</reference>
<dbReference type="OrthoDB" id="5193876at2"/>
<evidence type="ECO:0000313" key="2">
    <source>
        <dbReference type="Proteomes" id="UP000319818"/>
    </source>
</evidence>
<sequence length="104" mass="10590">MAGLVTVLQTGQTLRADGVFAGPWREFRRIAIPAGGRESIVGDGAESAVFVMSGSVTARIGDTDTPMPEGRAMAVGLGSRVDLVGGPDGAELFVTTLDVQLGSA</sequence>
<comment type="caution">
    <text evidence="1">The sequence shown here is derived from an EMBL/GenBank/DDBJ whole genome shotgun (WGS) entry which is preliminary data.</text>
</comment>